<sequence length="185" mass="20362">MKRLAAAALTLAILLVLASYFSPHWTLYRMRSAIENRDYESFSSYVDFPALRSSLKEQVTGTTGRKPGVNPNHGNSLESLTETIVNGLAGPLIDVMLTPPGIIEMLHVGKPGITRNVVVSTLTQVPDATVLPAMTVSYRGWERVVFRGANLPAESGNFVLRRQNLWTWKLAEVELERQSGKAEPG</sequence>
<accession>A0A3A3FP52</accession>
<dbReference type="RefSeq" id="WP_119767907.1">
    <property type="nucleotide sequence ID" value="NZ_QYUO01000001.1"/>
</dbReference>
<proteinExistence type="predicted"/>
<name>A0A3A3FP52_9BURK</name>
<gene>
    <name evidence="1" type="ORF">D3871_05095</name>
</gene>
<organism evidence="1 2">
    <name type="scientific">Noviherbaspirillum saxi</name>
    <dbReference type="NCBI Taxonomy" id="2320863"/>
    <lineage>
        <taxon>Bacteria</taxon>
        <taxon>Pseudomonadati</taxon>
        <taxon>Pseudomonadota</taxon>
        <taxon>Betaproteobacteria</taxon>
        <taxon>Burkholderiales</taxon>
        <taxon>Oxalobacteraceae</taxon>
        <taxon>Noviherbaspirillum</taxon>
    </lineage>
</organism>
<evidence type="ECO:0000313" key="1">
    <source>
        <dbReference type="EMBL" id="RJF97962.1"/>
    </source>
</evidence>
<dbReference type="OrthoDB" id="8706891at2"/>
<dbReference type="AlphaFoldDB" id="A0A3A3FP52"/>
<protein>
    <submittedName>
        <fullName evidence="1">DUF2939 domain-containing protein</fullName>
    </submittedName>
</protein>
<dbReference type="Pfam" id="PF11159">
    <property type="entry name" value="DUF2939"/>
    <property type="match status" value="1"/>
</dbReference>
<dbReference type="InterPro" id="IPR021330">
    <property type="entry name" value="DUF2939"/>
</dbReference>
<dbReference type="Proteomes" id="UP000265955">
    <property type="component" value="Unassembled WGS sequence"/>
</dbReference>
<comment type="caution">
    <text evidence="1">The sequence shown here is derived from an EMBL/GenBank/DDBJ whole genome shotgun (WGS) entry which is preliminary data.</text>
</comment>
<keyword evidence="2" id="KW-1185">Reference proteome</keyword>
<reference evidence="2" key="1">
    <citation type="submission" date="2018-09" db="EMBL/GenBank/DDBJ databases">
        <authorList>
            <person name="Zhu H."/>
        </authorList>
    </citation>
    <scope>NUCLEOTIDE SEQUENCE [LARGE SCALE GENOMIC DNA]</scope>
    <source>
        <strain evidence="2">K1R23-30</strain>
    </source>
</reference>
<dbReference type="EMBL" id="QYUO01000001">
    <property type="protein sequence ID" value="RJF97962.1"/>
    <property type="molecule type" value="Genomic_DNA"/>
</dbReference>
<evidence type="ECO:0000313" key="2">
    <source>
        <dbReference type="Proteomes" id="UP000265955"/>
    </source>
</evidence>